<evidence type="ECO:0000313" key="1">
    <source>
        <dbReference type="EMBL" id="KAH7666743.1"/>
    </source>
</evidence>
<dbReference type="EMBL" id="CM037022">
    <property type="protein sequence ID" value="KAH7666743.1"/>
    <property type="molecule type" value="Genomic_DNA"/>
</dbReference>
<reference evidence="2" key="1">
    <citation type="journal article" date="2022" name="Nat. Commun.">
        <title>Chromosome evolution and the genetic basis of agronomically important traits in greater yam.</title>
        <authorList>
            <person name="Bredeson J.V."/>
            <person name="Lyons J.B."/>
            <person name="Oniyinde I.O."/>
            <person name="Okereke N.R."/>
            <person name="Kolade O."/>
            <person name="Nnabue I."/>
            <person name="Nwadili C.O."/>
            <person name="Hribova E."/>
            <person name="Parker M."/>
            <person name="Nwogha J."/>
            <person name="Shu S."/>
            <person name="Carlson J."/>
            <person name="Kariba R."/>
            <person name="Muthemba S."/>
            <person name="Knop K."/>
            <person name="Barton G.J."/>
            <person name="Sherwood A.V."/>
            <person name="Lopez-Montes A."/>
            <person name="Asiedu R."/>
            <person name="Jamnadass R."/>
            <person name="Muchugi A."/>
            <person name="Goodstein D."/>
            <person name="Egesi C.N."/>
            <person name="Featherston J."/>
            <person name="Asfaw A."/>
            <person name="Simpson G.G."/>
            <person name="Dolezel J."/>
            <person name="Hendre P.S."/>
            <person name="Van Deynze A."/>
            <person name="Kumar P.L."/>
            <person name="Obidiegwu J.E."/>
            <person name="Bhattacharjee R."/>
            <person name="Rokhsar D.S."/>
        </authorList>
    </citation>
    <scope>NUCLEOTIDE SEQUENCE [LARGE SCALE GENOMIC DNA]</scope>
    <source>
        <strain evidence="2">cv. TDa95/00328</strain>
    </source>
</reference>
<organism evidence="1 2">
    <name type="scientific">Dioscorea alata</name>
    <name type="common">Purple yam</name>
    <dbReference type="NCBI Taxonomy" id="55571"/>
    <lineage>
        <taxon>Eukaryota</taxon>
        <taxon>Viridiplantae</taxon>
        <taxon>Streptophyta</taxon>
        <taxon>Embryophyta</taxon>
        <taxon>Tracheophyta</taxon>
        <taxon>Spermatophyta</taxon>
        <taxon>Magnoliopsida</taxon>
        <taxon>Liliopsida</taxon>
        <taxon>Dioscoreales</taxon>
        <taxon>Dioscoreaceae</taxon>
        <taxon>Dioscorea</taxon>
    </lineage>
</organism>
<keyword evidence="2" id="KW-1185">Reference proteome</keyword>
<accession>A0ACB7V0J0</accession>
<sequence length="47" mass="5686">MEIHMFSFDSLSAIWLSMFLVLLVRFLMRNFVNYREIIFDCGCLISY</sequence>
<comment type="caution">
    <text evidence="1">The sequence shown here is derived from an EMBL/GenBank/DDBJ whole genome shotgun (WGS) entry which is preliminary data.</text>
</comment>
<protein>
    <submittedName>
        <fullName evidence="1">Uncharacterized protein</fullName>
    </submittedName>
</protein>
<gene>
    <name evidence="1" type="ORF">IHE45_12G016200</name>
</gene>
<name>A0ACB7V0J0_DIOAL</name>
<dbReference type="Proteomes" id="UP000827976">
    <property type="component" value="Chromosome 12"/>
</dbReference>
<proteinExistence type="predicted"/>
<evidence type="ECO:0000313" key="2">
    <source>
        <dbReference type="Proteomes" id="UP000827976"/>
    </source>
</evidence>